<feature type="region of interest" description="Disordered" evidence="1">
    <location>
        <begin position="1"/>
        <end position="81"/>
    </location>
</feature>
<accession>A0A0N0RSP7</accession>
<protein>
    <submittedName>
        <fullName evidence="2">Kinetochore protein mis13</fullName>
    </submittedName>
</protein>
<reference evidence="2 3" key="1">
    <citation type="submission" date="2015-07" db="EMBL/GenBank/DDBJ databases">
        <title>Draft Genome Sequence of Malassezia furfur CBS1878 and Malassezia pachydermatis CBS1879.</title>
        <authorList>
            <person name="Triana S."/>
            <person name="Ohm R."/>
            <person name="Gonzalez A."/>
            <person name="DeCock H."/>
            <person name="Restrepo S."/>
            <person name="Celis A."/>
        </authorList>
    </citation>
    <scope>NUCLEOTIDE SEQUENCE [LARGE SCALE GENOMIC DNA]</scope>
    <source>
        <strain evidence="2 3">CBS 1879</strain>
    </source>
</reference>
<keyword evidence="3" id="KW-1185">Reference proteome</keyword>
<dbReference type="PANTHER" id="PTHR14778">
    <property type="entry name" value="KINETOCHORE-ASSOCIATED PROTEIN DSN1 HOMOLOG"/>
    <property type="match status" value="1"/>
</dbReference>
<sequence length="451" mass="50364">MASTEPQETSEGLVFTRVEAPSQPAATDAAASIRRPPRQRTETSSRPPVSGPRRTSMNIKGMRRTSSLRDGAPAYPHDDIPDDILYRHCSDQVPPVVRMKHLLCWTLHRSLAQALGESPMPRLSRRRHGKSRAVEDGGLSLLHEVPKEAAHTLSEHEKQQIAEVSPLLRKVIDETMRDLNDGLIGISWLRHAKSKESHPLQPHPRNQSNRQAVKQLSGMLHQLDTELASWKEYEDMMQRLHAEADQMEAQAAHIREQATERRKGRASASNVSSDTEADEEQVIAEEVERGLSGSREATLPWTLDDADEHTRRQLDLVQTIVSATDELNQAVLADDHASHSTRTDLAGTEVDPRLDTLELSVDKLHQRLHVLYQMERLAHDYIQRISHRAAHALQERTSASLASFSGTSLDTEGTDPAMSAQAQKRLDTLLAGIHDPIQERISTQAPTIDTP</sequence>
<dbReference type="Proteomes" id="UP000037751">
    <property type="component" value="Unassembled WGS sequence"/>
</dbReference>
<comment type="caution">
    <text evidence="2">The sequence shown here is derived from an EMBL/GenBank/DDBJ whole genome shotgun (WGS) entry which is preliminary data.</text>
</comment>
<dbReference type="RefSeq" id="XP_017993811.1">
    <property type="nucleotide sequence ID" value="XM_018137422.1"/>
</dbReference>
<feature type="compositionally biased region" description="Low complexity" evidence="1">
    <location>
        <begin position="20"/>
        <end position="32"/>
    </location>
</feature>
<evidence type="ECO:0000313" key="3">
    <source>
        <dbReference type="Proteomes" id="UP000037751"/>
    </source>
</evidence>
<dbReference type="GO" id="GO:0007059">
    <property type="term" value="P:chromosome segregation"/>
    <property type="evidence" value="ECO:0007669"/>
    <property type="project" value="InterPro"/>
</dbReference>
<feature type="compositionally biased region" description="Polar residues" evidence="1">
    <location>
        <begin position="42"/>
        <end position="58"/>
    </location>
</feature>
<dbReference type="EMBL" id="LGAV01000001">
    <property type="protein sequence ID" value="KOS16179.1"/>
    <property type="molecule type" value="Genomic_DNA"/>
</dbReference>
<proteinExistence type="predicted"/>
<dbReference type="AlphaFoldDB" id="A0A0N0RSP7"/>
<dbReference type="Pfam" id="PF08202">
    <property type="entry name" value="MIS13"/>
    <property type="match status" value="1"/>
</dbReference>
<feature type="region of interest" description="Disordered" evidence="1">
    <location>
        <begin position="253"/>
        <end position="280"/>
    </location>
</feature>
<dbReference type="GO" id="GO:0051301">
    <property type="term" value="P:cell division"/>
    <property type="evidence" value="ECO:0007669"/>
    <property type="project" value="InterPro"/>
</dbReference>
<evidence type="ECO:0000313" key="2">
    <source>
        <dbReference type="EMBL" id="KOS16179.1"/>
    </source>
</evidence>
<dbReference type="STRING" id="77020.A0A0N0RSP7"/>
<gene>
    <name evidence="2" type="ORF">Malapachy_2938</name>
</gene>
<dbReference type="GeneID" id="28729298"/>
<dbReference type="GO" id="GO:0000444">
    <property type="term" value="C:MIS12/MIND type complex"/>
    <property type="evidence" value="ECO:0007669"/>
    <property type="project" value="InterPro"/>
</dbReference>
<dbReference type="PANTHER" id="PTHR14778:SF2">
    <property type="entry name" value="KINETOCHORE-ASSOCIATED PROTEIN DSN1 HOMOLOG"/>
    <property type="match status" value="1"/>
</dbReference>
<dbReference type="InterPro" id="IPR013218">
    <property type="entry name" value="Dsn1/Mis13"/>
</dbReference>
<dbReference type="VEuPathDB" id="FungiDB:Malapachy_2938"/>
<dbReference type="OrthoDB" id="3364649at2759"/>
<feature type="compositionally biased region" description="Polar residues" evidence="1">
    <location>
        <begin position="1"/>
        <end position="10"/>
    </location>
</feature>
<organism evidence="2 3">
    <name type="scientific">Malassezia pachydermatis</name>
    <dbReference type="NCBI Taxonomy" id="77020"/>
    <lineage>
        <taxon>Eukaryota</taxon>
        <taxon>Fungi</taxon>
        <taxon>Dikarya</taxon>
        <taxon>Basidiomycota</taxon>
        <taxon>Ustilaginomycotina</taxon>
        <taxon>Malasseziomycetes</taxon>
        <taxon>Malasseziales</taxon>
        <taxon>Malasseziaceae</taxon>
        <taxon>Malassezia</taxon>
    </lineage>
</organism>
<evidence type="ECO:0000256" key="1">
    <source>
        <dbReference type="SAM" id="MobiDB-lite"/>
    </source>
</evidence>
<name>A0A0N0RSP7_9BASI</name>